<keyword evidence="4" id="KW-1185">Reference proteome</keyword>
<accession>A0ABU5QX05</accession>
<feature type="chain" id="PRO_5046630078" evidence="2">
    <location>
        <begin position="29"/>
        <end position="255"/>
    </location>
</feature>
<evidence type="ECO:0000313" key="4">
    <source>
        <dbReference type="Proteomes" id="UP001304298"/>
    </source>
</evidence>
<gene>
    <name evidence="3" type="ORF">VA596_02830</name>
</gene>
<feature type="transmembrane region" description="Helical" evidence="1">
    <location>
        <begin position="228"/>
        <end position="248"/>
    </location>
</feature>
<sequence length="255" mass="25761">MSRRVLALAVLTGAALLMTAPVSGAAQAAGISSADAVAARSAAAAPGLQDTLVKFFAQAPGASAAPVSVRIAPEAYPVYDLSADFVVGKPGAAPGEFSYFAVPVQASDGRTATLWSVRGDDGAWQVGNIASGDVETAYARNLPAGAQLLHEPQIDAWYAVGDGRVTPLAGGAAVTVADYQRTVQGKYADKLPGSAYDRDGEAGGYGATGAVMPRGDGSPAPSSNDTGWIPLLILAGVLLVSGAGYYVLHLRRTTA</sequence>
<proteinExistence type="predicted"/>
<organism evidence="3 4">
    <name type="scientific">Amycolatopsis heterodermiae</name>
    <dbReference type="NCBI Taxonomy" id="3110235"/>
    <lineage>
        <taxon>Bacteria</taxon>
        <taxon>Bacillati</taxon>
        <taxon>Actinomycetota</taxon>
        <taxon>Actinomycetes</taxon>
        <taxon>Pseudonocardiales</taxon>
        <taxon>Pseudonocardiaceae</taxon>
        <taxon>Amycolatopsis</taxon>
    </lineage>
</organism>
<keyword evidence="1" id="KW-0472">Membrane</keyword>
<evidence type="ECO:0000313" key="3">
    <source>
        <dbReference type="EMBL" id="MEA5358456.1"/>
    </source>
</evidence>
<dbReference type="RefSeq" id="WP_323323279.1">
    <property type="nucleotide sequence ID" value="NZ_JAYFSI010000001.1"/>
</dbReference>
<keyword evidence="2" id="KW-0732">Signal</keyword>
<reference evidence="3 4" key="1">
    <citation type="submission" date="2023-12" db="EMBL/GenBank/DDBJ databases">
        <title>Amycolatopsis sp. V23-08.</title>
        <authorList>
            <person name="Somphong A."/>
        </authorList>
    </citation>
    <scope>NUCLEOTIDE SEQUENCE [LARGE SCALE GENOMIC DNA]</scope>
    <source>
        <strain evidence="3 4">V23-08</strain>
    </source>
</reference>
<feature type="signal peptide" evidence="2">
    <location>
        <begin position="1"/>
        <end position="28"/>
    </location>
</feature>
<evidence type="ECO:0000256" key="2">
    <source>
        <dbReference type="SAM" id="SignalP"/>
    </source>
</evidence>
<dbReference type="Proteomes" id="UP001304298">
    <property type="component" value="Unassembled WGS sequence"/>
</dbReference>
<keyword evidence="1" id="KW-0812">Transmembrane</keyword>
<comment type="caution">
    <text evidence="3">The sequence shown here is derived from an EMBL/GenBank/DDBJ whole genome shotgun (WGS) entry which is preliminary data.</text>
</comment>
<protein>
    <submittedName>
        <fullName evidence="3">Uncharacterized protein</fullName>
    </submittedName>
</protein>
<dbReference type="EMBL" id="JAYFSI010000001">
    <property type="protein sequence ID" value="MEA5358456.1"/>
    <property type="molecule type" value="Genomic_DNA"/>
</dbReference>
<keyword evidence="1" id="KW-1133">Transmembrane helix</keyword>
<name>A0ABU5QX05_9PSEU</name>
<evidence type="ECO:0000256" key="1">
    <source>
        <dbReference type="SAM" id="Phobius"/>
    </source>
</evidence>